<dbReference type="AlphaFoldDB" id="A0AAD1UII1"/>
<organism evidence="1 2">
    <name type="scientific">Euplotes crassus</name>
    <dbReference type="NCBI Taxonomy" id="5936"/>
    <lineage>
        <taxon>Eukaryota</taxon>
        <taxon>Sar</taxon>
        <taxon>Alveolata</taxon>
        <taxon>Ciliophora</taxon>
        <taxon>Intramacronucleata</taxon>
        <taxon>Spirotrichea</taxon>
        <taxon>Hypotrichia</taxon>
        <taxon>Euplotida</taxon>
        <taxon>Euplotidae</taxon>
        <taxon>Moneuplotes</taxon>
    </lineage>
</organism>
<accession>A0AAD1UII1</accession>
<evidence type="ECO:0000313" key="2">
    <source>
        <dbReference type="Proteomes" id="UP001295684"/>
    </source>
</evidence>
<sequence>MTLNCLGFRKQIEKLPECHAEECTNVATYLHKGFNVNICDEHYQLNHKESCVKLENIDERDGIKEALEVIQACTKNLQVVLDSDNDKEDQEEIKHLLAEVLTQTQEMFIEIEKGEEGEGFQDNHEIKNKVRDIFLQLKSEEGFKQFCVVNYTHLVCDYLSLNKVKINEILKIEGFDKISNLERNMVHENTNLLAYKELQNKFCDFKKKAIALINPSTLEQLEKCYEMITGVSEPIKASSGLVLKFDNIKDLDFINSMENMPICDLDSLKIRHIRDNLQVAKDFIYLSFPRNVREFHFNSEGKIYDFENIIDTVSFVSPLVSTGLFLYNFKLNQAQMKKLFRIVSKRLIYVGVPQCILELDSIPDFSNSLDGSIIEWLGISYCGSPECCDWKKYPERFSNLIRGLVISKDFKTNLKEITINESGLSLEIVQQTLKENGLGHVKIYRHSM</sequence>
<protein>
    <submittedName>
        <fullName evidence="1">Uncharacterized protein</fullName>
    </submittedName>
</protein>
<dbReference type="EMBL" id="CAMPGE010010499">
    <property type="protein sequence ID" value="CAI2369347.1"/>
    <property type="molecule type" value="Genomic_DNA"/>
</dbReference>
<proteinExistence type="predicted"/>
<name>A0AAD1UII1_EUPCR</name>
<reference evidence="1" key="1">
    <citation type="submission" date="2023-07" db="EMBL/GenBank/DDBJ databases">
        <authorList>
            <consortium name="AG Swart"/>
            <person name="Singh M."/>
            <person name="Singh A."/>
            <person name="Seah K."/>
            <person name="Emmerich C."/>
        </authorList>
    </citation>
    <scope>NUCLEOTIDE SEQUENCE</scope>
    <source>
        <strain evidence="1">DP1</strain>
    </source>
</reference>
<comment type="caution">
    <text evidence="1">The sequence shown here is derived from an EMBL/GenBank/DDBJ whole genome shotgun (WGS) entry which is preliminary data.</text>
</comment>
<gene>
    <name evidence="1" type="ORF">ECRASSUSDP1_LOCUS10646</name>
</gene>
<keyword evidence="2" id="KW-1185">Reference proteome</keyword>
<dbReference type="Proteomes" id="UP001295684">
    <property type="component" value="Unassembled WGS sequence"/>
</dbReference>
<evidence type="ECO:0000313" key="1">
    <source>
        <dbReference type="EMBL" id="CAI2369347.1"/>
    </source>
</evidence>